<protein>
    <submittedName>
        <fullName evidence="1">Epidermis-specific secreted glycoprotein EP1</fullName>
    </submittedName>
</protein>
<dbReference type="Proteomes" id="UP000634136">
    <property type="component" value="Unassembled WGS sequence"/>
</dbReference>
<comment type="caution">
    <text evidence="1">The sequence shown here is derived from an EMBL/GenBank/DDBJ whole genome shotgun (WGS) entry which is preliminary data.</text>
</comment>
<gene>
    <name evidence="1" type="ORF">G2W53_011506</name>
</gene>
<sequence length="79" mass="8973">MFPFGSNRKATTSLLEVLVCQAMVPLAWERTRFPSDWRANVAFSPTGFPLLASQTHRKSCSERVRPIRRARVKELGVVL</sequence>
<accession>A0A834X1L3</accession>
<dbReference type="AlphaFoldDB" id="A0A834X1L3"/>
<dbReference type="EMBL" id="JAAIUW010000004">
    <property type="protein sequence ID" value="KAF7836647.1"/>
    <property type="molecule type" value="Genomic_DNA"/>
</dbReference>
<keyword evidence="2" id="KW-1185">Reference proteome</keyword>
<name>A0A834X1L3_9FABA</name>
<organism evidence="1 2">
    <name type="scientific">Senna tora</name>
    <dbReference type="NCBI Taxonomy" id="362788"/>
    <lineage>
        <taxon>Eukaryota</taxon>
        <taxon>Viridiplantae</taxon>
        <taxon>Streptophyta</taxon>
        <taxon>Embryophyta</taxon>
        <taxon>Tracheophyta</taxon>
        <taxon>Spermatophyta</taxon>
        <taxon>Magnoliopsida</taxon>
        <taxon>eudicotyledons</taxon>
        <taxon>Gunneridae</taxon>
        <taxon>Pentapetalae</taxon>
        <taxon>rosids</taxon>
        <taxon>fabids</taxon>
        <taxon>Fabales</taxon>
        <taxon>Fabaceae</taxon>
        <taxon>Caesalpinioideae</taxon>
        <taxon>Cassia clade</taxon>
        <taxon>Senna</taxon>
    </lineage>
</organism>
<evidence type="ECO:0000313" key="1">
    <source>
        <dbReference type="EMBL" id="KAF7836647.1"/>
    </source>
</evidence>
<evidence type="ECO:0000313" key="2">
    <source>
        <dbReference type="Proteomes" id="UP000634136"/>
    </source>
</evidence>
<proteinExistence type="predicted"/>
<reference evidence="1" key="1">
    <citation type="submission" date="2020-09" db="EMBL/GenBank/DDBJ databases">
        <title>Genome-Enabled Discovery of Anthraquinone Biosynthesis in Senna tora.</title>
        <authorList>
            <person name="Kang S.-H."/>
            <person name="Pandey R.P."/>
            <person name="Lee C.-M."/>
            <person name="Sim J.-S."/>
            <person name="Jeong J.-T."/>
            <person name="Choi B.-S."/>
            <person name="Jung M."/>
            <person name="Ginzburg D."/>
            <person name="Zhao K."/>
            <person name="Won S.Y."/>
            <person name="Oh T.-J."/>
            <person name="Yu Y."/>
            <person name="Kim N.-H."/>
            <person name="Lee O.R."/>
            <person name="Lee T.-H."/>
            <person name="Bashyal P."/>
            <person name="Kim T.-S."/>
            <person name="Lee W.-H."/>
            <person name="Kawkins C."/>
            <person name="Kim C.-K."/>
            <person name="Kim J.S."/>
            <person name="Ahn B.O."/>
            <person name="Rhee S.Y."/>
            <person name="Sohng J.K."/>
        </authorList>
    </citation>
    <scope>NUCLEOTIDE SEQUENCE</scope>
    <source>
        <tissue evidence="1">Leaf</tissue>
    </source>
</reference>